<gene>
    <name evidence="1" type="ORF">Adt_37634</name>
</gene>
<evidence type="ECO:0008006" key="3">
    <source>
        <dbReference type="Google" id="ProtNLM"/>
    </source>
</evidence>
<accession>A0ABD1PZZ5</accession>
<dbReference type="Proteomes" id="UP001604336">
    <property type="component" value="Unassembled WGS sequence"/>
</dbReference>
<dbReference type="AlphaFoldDB" id="A0ABD1PZZ5"/>
<keyword evidence="2" id="KW-1185">Reference proteome</keyword>
<comment type="caution">
    <text evidence="1">The sequence shown here is derived from an EMBL/GenBank/DDBJ whole genome shotgun (WGS) entry which is preliminary data.</text>
</comment>
<proteinExistence type="predicted"/>
<sequence>MLAAENSETAVFDYLMDMKLLEFVFYRLDDQGNSILHLAAMLGELLPRNISGAAVEIQCEIMCYKYAKASTTICSITSIFMRSVLAGSMMIGFKSHGTGRLVWEGDKVEHFDEIRRFDLSLQSCLLPVQLHNFLLD</sequence>
<evidence type="ECO:0000313" key="1">
    <source>
        <dbReference type="EMBL" id="KAL2469498.1"/>
    </source>
</evidence>
<dbReference type="EMBL" id="JBFOLK010000012">
    <property type="protein sequence ID" value="KAL2469498.1"/>
    <property type="molecule type" value="Genomic_DNA"/>
</dbReference>
<organism evidence="1 2">
    <name type="scientific">Abeliophyllum distichum</name>
    <dbReference type="NCBI Taxonomy" id="126358"/>
    <lineage>
        <taxon>Eukaryota</taxon>
        <taxon>Viridiplantae</taxon>
        <taxon>Streptophyta</taxon>
        <taxon>Embryophyta</taxon>
        <taxon>Tracheophyta</taxon>
        <taxon>Spermatophyta</taxon>
        <taxon>Magnoliopsida</taxon>
        <taxon>eudicotyledons</taxon>
        <taxon>Gunneridae</taxon>
        <taxon>Pentapetalae</taxon>
        <taxon>asterids</taxon>
        <taxon>lamiids</taxon>
        <taxon>Lamiales</taxon>
        <taxon>Oleaceae</taxon>
        <taxon>Forsythieae</taxon>
        <taxon>Abeliophyllum</taxon>
    </lineage>
</organism>
<reference evidence="2" key="1">
    <citation type="submission" date="2024-07" db="EMBL/GenBank/DDBJ databases">
        <title>Two chromosome-level genome assemblies of Korean endemic species Abeliophyllum distichum and Forsythia ovata (Oleaceae).</title>
        <authorList>
            <person name="Jang H."/>
        </authorList>
    </citation>
    <scope>NUCLEOTIDE SEQUENCE [LARGE SCALE GENOMIC DNA]</scope>
</reference>
<protein>
    <recommendedName>
        <fullName evidence="3">Ankyrin repeat protein</fullName>
    </recommendedName>
</protein>
<evidence type="ECO:0000313" key="2">
    <source>
        <dbReference type="Proteomes" id="UP001604336"/>
    </source>
</evidence>
<name>A0ABD1PZZ5_9LAMI</name>